<gene>
    <name evidence="1" type="ORF">BU24DRAFT_158072</name>
</gene>
<sequence>MITVRFREEPTRYDVLALNLSGAAENKNQTKIKHYRSHHRPSSSWNTPYCRAALHGLGRPRRTVSLTCRTNAVCMYHVLSCTALYVQCTVYKYIHTITEYCTKHIFWLQLSRSLSIRIPINLPPHPRSLTDIPTTTTGSESKELRDVFHDSFYLSR</sequence>
<dbReference type="Proteomes" id="UP000799778">
    <property type="component" value="Unassembled WGS sequence"/>
</dbReference>
<evidence type="ECO:0000313" key="1">
    <source>
        <dbReference type="EMBL" id="KAF2017762.1"/>
    </source>
</evidence>
<keyword evidence="2" id="KW-1185">Reference proteome</keyword>
<dbReference type="EMBL" id="ML978068">
    <property type="protein sequence ID" value="KAF2017762.1"/>
    <property type="molecule type" value="Genomic_DNA"/>
</dbReference>
<organism evidence="1 2">
    <name type="scientific">Aaosphaeria arxii CBS 175.79</name>
    <dbReference type="NCBI Taxonomy" id="1450172"/>
    <lineage>
        <taxon>Eukaryota</taxon>
        <taxon>Fungi</taxon>
        <taxon>Dikarya</taxon>
        <taxon>Ascomycota</taxon>
        <taxon>Pezizomycotina</taxon>
        <taxon>Dothideomycetes</taxon>
        <taxon>Pleosporomycetidae</taxon>
        <taxon>Pleosporales</taxon>
        <taxon>Pleosporales incertae sedis</taxon>
        <taxon>Aaosphaeria</taxon>
    </lineage>
</organism>
<dbReference type="AlphaFoldDB" id="A0A6A5XX72"/>
<evidence type="ECO:0000313" key="2">
    <source>
        <dbReference type="Proteomes" id="UP000799778"/>
    </source>
</evidence>
<dbReference type="RefSeq" id="XP_033386101.1">
    <property type="nucleotide sequence ID" value="XM_033521346.1"/>
</dbReference>
<reference evidence="1" key="1">
    <citation type="journal article" date="2020" name="Stud. Mycol.">
        <title>101 Dothideomycetes genomes: a test case for predicting lifestyles and emergence of pathogens.</title>
        <authorList>
            <person name="Haridas S."/>
            <person name="Albert R."/>
            <person name="Binder M."/>
            <person name="Bloem J."/>
            <person name="Labutti K."/>
            <person name="Salamov A."/>
            <person name="Andreopoulos B."/>
            <person name="Baker S."/>
            <person name="Barry K."/>
            <person name="Bills G."/>
            <person name="Bluhm B."/>
            <person name="Cannon C."/>
            <person name="Castanera R."/>
            <person name="Culley D."/>
            <person name="Daum C."/>
            <person name="Ezra D."/>
            <person name="Gonzalez J."/>
            <person name="Henrissat B."/>
            <person name="Kuo A."/>
            <person name="Liang C."/>
            <person name="Lipzen A."/>
            <person name="Lutzoni F."/>
            <person name="Magnuson J."/>
            <person name="Mondo S."/>
            <person name="Nolan M."/>
            <person name="Ohm R."/>
            <person name="Pangilinan J."/>
            <person name="Park H.-J."/>
            <person name="Ramirez L."/>
            <person name="Alfaro M."/>
            <person name="Sun H."/>
            <person name="Tritt A."/>
            <person name="Yoshinaga Y."/>
            <person name="Zwiers L.-H."/>
            <person name="Turgeon B."/>
            <person name="Goodwin S."/>
            <person name="Spatafora J."/>
            <person name="Crous P."/>
            <person name="Grigoriev I."/>
        </authorList>
    </citation>
    <scope>NUCLEOTIDE SEQUENCE</scope>
    <source>
        <strain evidence="1">CBS 175.79</strain>
    </source>
</reference>
<protein>
    <submittedName>
        <fullName evidence="1">Uncharacterized protein</fullName>
    </submittedName>
</protein>
<name>A0A6A5XX72_9PLEO</name>
<dbReference type="GeneID" id="54278743"/>
<proteinExistence type="predicted"/>
<accession>A0A6A5XX72</accession>